<sequence length="289" mass="32243">MSYFTIAGVQLQAPHHGDNTDAMRARIEMLVARFPHVQMVVFSELMAHGASPLNAQPMPSGTEAMFCELAEKHRLWLIPGSMFEQVGELVYNTLSVINPQGQVVNRFRKMFPFRPYEAGVESGTEFVVFDVPNIGRFGVSICYDMWFPETTRTLAAMGAEVILHPTMTDTIDRDIELSIARTNAAVNQCYFFDINGAGALGNGRSIVVGPSGDVIHQAGIGEEVMPIEIDMNRVRREREAGLRGLGQPLKSFRDRQVDFSLYRSETRSTPFLDTLGPLAKPARRDIEPY</sequence>
<dbReference type="Pfam" id="PF00795">
    <property type="entry name" value="CN_hydrolase"/>
    <property type="match status" value="1"/>
</dbReference>
<dbReference type="InterPro" id="IPR003010">
    <property type="entry name" value="C-N_Hydrolase"/>
</dbReference>
<dbReference type="EMBL" id="FNCI01000001">
    <property type="protein sequence ID" value="SDF65723.1"/>
    <property type="molecule type" value="Genomic_DNA"/>
</dbReference>
<reference evidence="3 4" key="1">
    <citation type="submission" date="2016-10" db="EMBL/GenBank/DDBJ databases">
        <authorList>
            <person name="de Groot N.N."/>
        </authorList>
    </citation>
    <scope>NUCLEOTIDE SEQUENCE [LARGE SCALE GENOMIC DNA]</scope>
    <source>
        <strain evidence="3 4">BH539</strain>
    </source>
</reference>
<dbReference type="PROSITE" id="PS50263">
    <property type="entry name" value="CN_HYDROLASE"/>
    <property type="match status" value="1"/>
</dbReference>
<gene>
    <name evidence="3" type="ORF">SAMN05216571_10180</name>
</gene>
<evidence type="ECO:0000313" key="3">
    <source>
        <dbReference type="EMBL" id="SDF65723.1"/>
    </source>
</evidence>
<dbReference type="Gene3D" id="3.60.110.10">
    <property type="entry name" value="Carbon-nitrogen hydrolase"/>
    <property type="match status" value="1"/>
</dbReference>
<dbReference type="PANTHER" id="PTHR23088">
    <property type="entry name" value="NITRILASE-RELATED"/>
    <property type="match status" value="1"/>
</dbReference>
<evidence type="ECO:0000256" key="1">
    <source>
        <dbReference type="ARBA" id="ARBA00010613"/>
    </source>
</evidence>
<dbReference type="AlphaFoldDB" id="A0A1G7MVC3"/>
<feature type="domain" description="CN hydrolase" evidence="2">
    <location>
        <begin position="4"/>
        <end position="231"/>
    </location>
</feature>
<name>A0A1G7MVC3_9GAMM</name>
<dbReference type="RefSeq" id="WP_092521983.1">
    <property type="nucleotide sequence ID" value="NZ_FNCI01000001.1"/>
</dbReference>
<dbReference type="PROSITE" id="PS01227">
    <property type="entry name" value="UPF0012"/>
    <property type="match status" value="1"/>
</dbReference>
<evidence type="ECO:0000313" key="4">
    <source>
        <dbReference type="Proteomes" id="UP000198641"/>
    </source>
</evidence>
<organism evidence="3 4">
    <name type="scientific">Onishia taeanensis</name>
    <dbReference type="NCBI Taxonomy" id="284577"/>
    <lineage>
        <taxon>Bacteria</taxon>
        <taxon>Pseudomonadati</taxon>
        <taxon>Pseudomonadota</taxon>
        <taxon>Gammaproteobacteria</taxon>
        <taxon>Oceanospirillales</taxon>
        <taxon>Halomonadaceae</taxon>
        <taxon>Onishia</taxon>
    </lineage>
</organism>
<keyword evidence="3" id="KW-0378">Hydrolase</keyword>
<protein>
    <submittedName>
        <fullName evidence="3">Predicted amidohydrolase</fullName>
    </submittedName>
</protein>
<dbReference type="CDD" id="cd07197">
    <property type="entry name" value="nitrilase"/>
    <property type="match status" value="1"/>
</dbReference>
<accession>A0A1G7MVC3</accession>
<dbReference type="GO" id="GO:0016787">
    <property type="term" value="F:hydrolase activity"/>
    <property type="evidence" value="ECO:0007669"/>
    <property type="project" value="UniProtKB-KW"/>
</dbReference>
<dbReference type="InterPro" id="IPR001110">
    <property type="entry name" value="UPF0012_CS"/>
</dbReference>
<dbReference type="STRING" id="284577.SAMN05216571_10180"/>
<dbReference type="PANTHER" id="PTHR23088:SF27">
    <property type="entry name" value="DEAMINATED GLUTATHIONE AMIDASE"/>
    <property type="match status" value="1"/>
</dbReference>
<evidence type="ECO:0000259" key="2">
    <source>
        <dbReference type="PROSITE" id="PS50263"/>
    </source>
</evidence>
<dbReference type="InterPro" id="IPR036526">
    <property type="entry name" value="C-N_Hydrolase_sf"/>
</dbReference>
<keyword evidence="4" id="KW-1185">Reference proteome</keyword>
<comment type="similarity">
    <text evidence="1">Belongs to the carbon-nitrogen hydrolase superfamily. NIT1/NIT2 family.</text>
</comment>
<proteinExistence type="inferred from homology"/>
<dbReference type="SUPFAM" id="SSF56317">
    <property type="entry name" value="Carbon-nitrogen hydrolase"/>
    <property type="match status" value="1"/>
</dbReference>
<dbReference type="OrthoDB" id="9803803at2"/>
<dbReference type="Proteomes" id="UP000198641">
    <property type="component" value="Unassembled WGS sequence"/>
</dbReference>